<keyword evidence="2" id="KW-1133">Transmembrane helix</keyword>
<dbReference type="PANTHER" id="PTHR43157">
    <property type="entry name" value="PHOSPHATIDYLINOSITOL-GLYCAN BIOSYNTHESIS CLASS F PROTEIN-RELATED"/>
    <property type="match status" value="1"/>
</dbReference>
<dbReference type="PRINTS" id="PR00081">
    <property type="entry name" value="GDHRDH"/>
</dbReference>
<keyword evidence="2" id="KW-0812">Transmembrane</keyword>
<dbReference type="InParanoid" id="B3RKN3"/>
<keyword evidence="2" id="KW-0472">Membrane</keyword>
<keyword evidence="4" id="KW-1185">Reference proteome</keyword>
<dbReference type="SUPFAM" id="SSF51735">
    <property type="entry name" value="NAD(P)-binding Rossmann-fold domains"/>
    <property type="match status" value="1"/>
</dbReference>
<feature type="transmembrane region" description="Helical" evidence="2">
    <location>
        <begin position="240"/>
        <end position="260"/>
    </location>
</feature>
<dbReference type="EMBL" id="DS985241">
    <property type="protein sequence ID" value="EDV29924.1"/>
    <property type="molecule type" value="Genomic_DNA"/>
</dbReference>
<dbReference type="RefSeq" id="XP_002109126.1">
    <property type="nucleotide sequence ID" value="XM_002109090.1"/>
</dbReference>
<reference evidence="3 4" key="1">
    <citation type="journal article" date="2008" name="Nature">
        <title>The Trichoplax genome and the nature of placozoans.</title>
        <authorList>
            <person name="Srivastava M."/>
            <person name="Begovic E."/>
            <person name="Chapman J."/>
            <person name="Putnam N.H."/>
            <person name="Hellsten U."/>
            <person name="Kawashima T."/>
            <person name="Kuo A."/>
            <person name="Mitros T."/>
            <person name="Salamov A."/>
            <person name="Carpenter M.L."/>
            <person name="Signorovitch A.Y."/>
            <person name="Moreno M.A."/>
            <person name="Kamm K."/>
            <person name="Grimwood J."/>
            <person name="Schmutz J."/>
            <person name="Shapiro H."/>
            <person name="Grigoriev I.V."/>
            <person name="Buss L.W."/>
            <person name="Schierwater B."/>
            <person name="Dellaporta S.L."/>
            <person name="Rokhsar D.S."/>
        </authorList>
    </citation>
    <scope>NUCLEOTIDE SEQUENCE [LARGE SCALE GENOMIC DNA]</scope>
    <source>
        <strain evidence="3 4">Grell-BS-1999</strain>
    </source>
</reference>
<accession>B3RKN3</accession>
<dbReference type="Proteomes" id="UP000009022">
    <property type="component" value="Unassembled WGS sequence"/>
</dbReference>
<dbReference type="InterPro" id="IPR036291">
    <property type="entry name" value="NAD(P)-bd_dom_sf"/>
</dbReference>
<dbReference type="GO" id="GO:0016491">
    <property type="term" value="F:oxidoreductase activity"/>
    <property type="evidence" value="ECO:0007669"/>
    <property type="project" value="UniProtKB-KW"/>
</dbReference>
<evidence type="ECO:0000313" key="3">
    <source>
        <dbReference type="EMBL" id="EDV29924.1"/>
    </source>
</evidence>
<dbReference type="STRING" id="10228.B3RKN3"/>
<gene>
    <name evidence="3" type="ORF">TRIADDRAFT_19476</name>
</gene>
<dbReference type="FunCoup" id="B3RKN3">
    <property type="interactions" value="294"/>
</dbReference>
<sequence length="323" mass="35800">MLSTTEIAAVVGIAGVSIFLLRCYLRGGSCRSQARLDHKTVIITGGNTGIGKETAIDLAKRGARIILACRSENKAMDAIRDIIKLSGNSNVVFRKLDLASFQSVRDFAKHFNENEARLDILINNAGVMMCPYTQTADGFEMQFGTNHLGHFLLTNLLLDKLKACTPSRIVVVSSKAHRRGKMNFHDLNNPQNYDPYTAYFQSKLANVLFVRQLSHRLQGTGVTANSLHPGVVHTDLLRHFSIYQVGLFNFLLAPLFWLVLKTSKQGAQTTIYCAVDESLNGVTGEYFADCRQKDCAPQACDDGVAKKLWEVSEEWTGFSSRDS</sequence>
<evidence type="ECO:0000256" key="2">
    <source>
        <dbReference type="SAM" id="Phobius"/>
    </source>
</evidence>
<name>B3RKN3_TRIAD</name>
<dbReference type="PhylomeDB" id="B3RKN3"/>
<dbReference type="CTD" id="6750340"/>
<dbReference type="Pfam" id="PF00106">
    <property type="entry name" value="adh_short"/>
    <property type="match status" value="1"/>
</dbReference>
<dbReference type="OrthoDB" id="191139at2759"/>
<evidence type="ECO:0008006" key="5">
    <source>
        <dbReference type="Google" id="ProtNLM"/>
    </source>
</evidence>
<dbReference type="GeneID" id="6750340"/>
<evidence type="ECO:0000313" key="4">
    <source>
        <dbReference type="Proteomes" id="UP000009022"/>
    </source>
</evidence>
<organism evidence="3 4">
    <name type="scientific">Trichoplax adhaerens</name>
    <name type="common">Trichoplax reptans</name>
    <dbReference type="NCBI Taxonomy" id="10228"/>
    <lineage>
        <taxon>Eukaryota</taxon>
        <taxon>Metazoa</taxon>
        <taxon>Placozoa</taxon>
        <taxon>Uniplacotomia</taxon>
        <taxon>Trichoplacea</taxon>
        <taxon>Trichoplacidae</taxon>
        <taxon>Trichoplax</taxon>
    </lineage>
</organism>
<dbReference type="HOGENOM" id="CLU_010194_44_5_1"/>
<dbReference type="eggNOG" id="KOG1208">
    <property type="taxonomic scope" value="Eukaryota"/>
</dbReference>
<evidence type="ECO:0000256" key="1">
    <source>
        <dbReference type="ARBA" id="ARBA00023002"/>
    </source>
</evidence>
<dbReference type="Gene3D" id="3.40.50.720">
    <property type="entry name" value="NAD(P)-binding Rossmann-like Domain"/>
    <property type="match status" value="1"/>
</dbReference>
<dbReference type="PANTHER" id="PTHR43157:SF64">
    <property type="entry name" value="RETINOL DEHYDROGENASE 14"/>
    <property type="match status" value="1"/>
</dbReference>
<dbReference type="AlphaFoldDB" id="B3RKN3"/>
<dbReference type="InterPro" id="IPR002347">
    <property type="entry name" value="SDR_fam"/>
</dbReference>
<proteinExistence type="predicted"/>
<dbReference type="OMA" id="YSWATSK"/>
<dbReference type="KEGG" id="tad:TRIADDRAFT_19476"/>
<keyword evidence="1" id="KW-0560">Oxidoreductase</keyword>
<protein>
    <recommendedName>
        <fullName evidence="5">Retinol dehydrogenase 13</fullName>
    </recommendedName>
</protein>
<feature type="transmembrane region" description="Helical" evidence="2">
    <location>
        <begin position="6"/>
        <end position="25"/>
    </location>
</feature>